<dbReference type="Pfam" id="PF00126">
    <property type="entry name" value="HTH_1"/>
    <property type="match status" value="1"/>
</dbReference>
<dbReference type="InterPro" id="IPR005119">
    <property type="entry name" value="LysR_subst-bd"/>
</dbReference>
<evidence type="ECO:0000259" key="5">
    <source>
        <dbReference type="PROSITE" id="PS50931"/>
    </source>
</evidence>
<feature type="domain" description="HTH lysR-type" evidence="5">
    <location>
        <begin position="1"/>
        <end position="58"/>
    </location>
</feature>
<dbReference type="OrthoDB" id="9785745at2"/>
<dbReference type="AlphaFoldDB" id="E7G5I6"/>
<dbReference type="FunFam" id="1.10.10.10:FF:000001">
    <property type="entry name" value="LysR family transcriptional regulator"/>
    <property type="match status" value="1"/>
</dbReference>
<evidence type="ECO:0000256" key="1">
    <source>
        <dbReference type="ARBA" id="ARBA00009437"/>
    </source>
</evidence>
<comment type="similarity">
    <text evidence="1">Belongs to the LysR transcriptional regulatory family.</text>
</comment>
<proteinExistence type="inferred from homology"/>
<dbReference type="GO" id="GO:0003700">
    <property type="term" value="F:DNA-binding transcription factor activity"/>
    <property type="evidence" value="ECO:0007669"/>
    <property type="project" value="InterPro"/>
</dbReference>
<dbReference type="SUPFAM" id="SSF53850">
    <property type="entry name" value="Periplasmic binding protein-like II"/>
    <property type="match status" value="1"/>
</dbReference>
<dbReference type="InterPro" id="IPR000847">
    <property type="entry name" value="LysR_HTH_N"/>
</dbReference>
<dbReference type="Proteomes" id="UP000003157">
    <property type="component" value="Unassembled WGS sequence"/>
</dbReference>
<dbReference type="PANTHER" id="PTHR30126:SF40">
    <property type="entry name" value="HTH-TYPE TRANSCRIPTIONAL REGULATOR GLTR"/>
    <property type="match status" value="1"/>
</dbReference>
<comment type="caution">
    <text evidence="6">The sequence shown here is derived from an EMBL/GenBank/DDBJ whole genome shotgun (WGS) entry which is preliminary data.</text>
</comment>
<dbReference type="GeneID" id="78229547"/>
<evidence type="ECO:0000256" key="2">
    <source>
        <dbReference type="ARBA" id="ARBA00023015"/>
    </source>
</evidence>
<dbReference type="STRING" id="100884.GCA_000269565_01677"/>
<dbReference type="GO" id="GO:0000976">
    <property type="term" value="F:transcription cis-regulatory region binding"/>
    <property type="evidence" value="ECO:0007669"/>
    <property type="project" value="TreeGrafter"/>
</dbReference>
<dbReference type="PRINTS" id="PR00039">
    <property type="entry name" value="HTHLYSR"/>
</dbReference>
<sequence>MIDIKLKTFIEVVDCKSFTRAAEHLHLTQPAVTQHIKQLENYYQYKLIQNPHKEFQLTEAGLRLYEYAKIQVQNEEIFESQLYKVAIPLTIGSTLSIADYYLPEILGQYLTSSSQRCQIYVNNTQTLVQKMIDGEVDCAFVEGQFDPQLFTYHLFKNEKFILVAHKDHPLAKQKITFDELLTFPLFIREEGSGTRAILENYLLQEIYTLSSFQKVIEVQSLTMIKKMLACTQGISFLYEGVVHHELLTGELTQIHLENFELIRPMHFIYLRNNINKQKYSAFFKNIYREKL</sequence>
<dbReference type="InterPro" id="IPR036388">
    <property type="entry name" value="WH-like_DNA-bd_sf"/>
</dbReference>
<dbReference type="EMBL" id="ADKX01000001">
    <property type="protein sequence ID" value="EFW06487.1"/>
    <property type="molecule type" value="Genomic_DNA"/>
</dbReference>
<dbReference type="eggNOG" id="COG0583">
    <property type="taxonomic scope" value="Bacteria"/>
</dbReference>
<evidence type="ECO:0000256" key="3">
    <source>
        <dbReference type="ARBA" id="ARBA00023125"/>
    </source>
</evidence>
<keyword evidence="7" id="KW-1185">Reference proteome</keyword>
<dbReference type="PANTHER" id="PTHR30126">
    <property type="entry name" value="HTH-TYPE TRANSCRIPTIONAL REGULATOR"/>
    <property type="match status" value="1"/>
</dbReference>
<dbReference type="RefSeq" id="WP_008787152.1">
    <property type="nucleotide sequence ID" value="NZ_AKCB01000001.1"/>
</dbReference>
<dbReference type="PROSITE" id="PS50931">
    <property type="entry name" value="HTH_LYSR"/>
    <property type="match status" value="1"/>
</dbReference>
<evidence type="ECO:0000256" key="4">
    <source>
        <dbReference type="ARBA" id="ARBA00023163"/>
    </source>
</evidence>
<reference evidence="6 7" key="1">
    <citation type="submission" date="2010-12" db="EMBL/GenBank/DDBJ databases">
        <title>The Genome Sequence of Coprobacillus sp. strain 29_1.</title>
        <authorList>
            <consortium name="The Broad Institute Genome Sequencing Platform"/>
            <person name="Earl A."/>
            <person name="Ward D."/>
            <person name="Feldgarden M."/>
            <person name="Gevers D."/>
            <person name="Daigneault M."/>
            <person name="Sibley C.D."/>
            <person name="White A."/>
            <person name="Strauss J."/>
            <person name="Allen-Vercoe E."/>
            <person name="Young S.K."/>
            <person name="Zeng Q."/>
            <person name="Gargeya S."/>
            <person name="Fitzgerald M."/>
            <person name="Haas B."/>
            <person name="Abouelleil A."/>
            <person name="Alvarado L."/>
            <person name="Arachchi H.M."/>
            <person name="Berlin A."/>
            <person name="Brown A."/>
            <person name="Chapman S.B."/>
            <person name="Chen Z."/>
            <person name="Dunbar C."/>
            <person name="Freedman E."/>
            <person name="Gearin G."/>
            <person name="Gellesch M."/>
            <person name="Goldberg J."/>
            <person name="Griggs A."/>
            <person name="Gujja S."/>
            <person name="Heilman E."/>
            <person name="Heiman D."/>
            <person name="Howarth C."/>
            <person name="Larson L."/>
            <person name="Lui A."/>
            <person name="MacDonald P.J.P."/>
            <person name="Mehta T."/>
            <person name="Montmayeur A."/>
            <person name="Murphy C."/>
            <person name="Neiman D."/>
            <person name="Pearson M."/>
            <person name="Priest M."/>
            <person name="Roberts A."/>
            <person name="Saif S."/>
            <person name="Shea T."/>
            <person name="Shenoy N."/>
            <person name="Sisk P."/>
            <person name="Stolte C."/>
            <person name="Sykes S."/>
            <person name="White J."/>
            <person name="Yandava C."/>
            <person name="Nusbaum C."/>
            <person name="Birren B."/>
        </authorList>
    </citation>
    <scope>NUCLEOTIDE SEQUENCE [LARGE SCALE GENOMIC DNA]</scope>
    <source>
        <strain evidence="6 7">29_1</strain>
    </source>
</reference>
<dbReference type="HOGENOM" id="CLU_039613_6_1_9"/>
<dbReference type="Pfam" id="PF03466">
    <property type="entry name" value="LysR_substrate"/>
    <property type="match status" value="1"/>
</dbReference>
<dbReference type="Gene3D" id="3.40.190.10">
    <property type="entry name" value="Periplasmic binding protein-like II"/>
    <property type="match status" value="2"/>
</dbReference>
<keyword evidence="4" id="KW-0804">Transcription</keyword>
<gene>
    <name evidence="6" type="ORF">HMPREF9488_00024</name>
</gene>
<evidence type="ECO:0000313" key="7">
    <source>
        <dbReference type="Proteomes" id="UP000003157"/>
    </source>
</evidence>
<dbReference type="Gene3D" id="1.10.10.10">
    <property type="entry name" value="Winged helix-like DNA-binding domain superfamily/Winged helix DNA-binding domain"/>
    <property type="match status" value="1"/>
</dbReference>
<evidence type="ECO:0000313" key="6">
    <source>
        <dbReference type="EMBL" id="EFW06487.1"/>
    </source>
</evidence>
<dbReference type="InterPro" id="IPR036390">
    <property type="entry name" value="WH_DNA-bd_sf"/>
</dbReference>
<keyword evidence="3" id="KW-0238">DNA-binding</keyword>
<name>E7G5I6_9FIRM</name>
<dbReference type="SUPFAM" id="SSF46785">
    <property type="entry name" value="Winged helix' DNA-binding domain"/>
    <property type="match status" value="1"/>
</dbReference>
<organism evidence="6 7">
    <name type="scientific">Coprobacillus cateniformis</name>
    <dbReference type="NCBI Taxonomy" id="100884"/>
    <lineage>
        <taxon>Bacteria</taxon>
        <taxon>Bacillati</taxon>
        <taxon>Bacillota</taxon>
        <taxon>Erysipelotrichia</taxon>
        <taxon>Erysipelotrichales</taxon>
        <taxon>Coprobacillaceae</taxon>
        <taxon>Coprobacillus</taxon>
    </lineage>
</organism>
<protein>
    <recommendedName>
        <fullName evidence="5">HTH lysR-type domain-containing protein</fullName>
    </recommendedName>
</protein>
<keyword evidence="2" id="KW-0805">Transcription regulation</keyword>
<accession>E7G5I6</accession>